<gene>
    <name evidence="1" type="ORF">H9653_00645</name>
</gene>
<dbReference type="Proteomes" id="UP000606724">
    <property type="component" value="Unassembled WGS sequence"/>
</dbReference>
<dbReference type="RefSeq" id="WP_068404591.1">
    <property type="nucleotide sequence ID" value="NZ_JACSQR010000001.1"/>
</dbReference>
<accession>A0ABR8RG87</accession>
<organism evidence="1 2">
    <name type="scientific">Psychrobacter communis</name>
    <dbReference type="NCBI Taxonomy" id="2762238"/>
    <lineage>
        <taxon>Bacteria</taxon>
        <taxon>Pseudomonadati</taxon>
        <taxon>Pseudomonadota</taxon>
        <taxon>Gammaproteobacteria</taxon>
        <taxon>Moraxellales</taxon>
        <taxon>Moraxellaceae</taxon>
        <taxon>Psychrobacter</taxon>
    </lineage>
</organism>
<name>A0ABR8RG87_9GAMM</name>
<sequence>MTDLNKTNNQKTDAGAVTEQPINMAEGHSNNQQVSIKAWSQKLLVVLLCLASFYGGWKSYESNMVNECTANGGKMIEGQRTMLCQSL</sequence>
<evidence type="ECO:0000313" key="1">
    <source>
        <dbReference type="EMBL" id="MBD7946552.1"/>
    </source>
</evidence>
<proteinExistence type="predicted"/>
<evidence type="ECO:0000313" key="2">
    <source>
        <dbReference type="Proteomes" id="UP000606724"/>
    </source>
</evidence>
<comment type="caution">
    <text evidence="1">The sequence shown here is derived from an EMBL/GenBank/DDBJ whole genome shotgun (WGS) entry which is preliminary data.</text>
</comment>
<reference evidence="1 2" key="1">
    <citation type="submission" date="2020-08" db="EMBL/GenBank/DDBJ databases">
        <title>A Genomic Blueprint of the Chicken Gut Microbiome.</title>
        <authorList>
            <person name="Gilroy R."/>
            <person name="Ravi A."/>
            <person name="Getino M."/>
            <person name="Pursley I."/>
            <person name="Horton D.L."/>
            <person name="Alikhan N.-F."/>
            <person name="Baker D."/>
            <person name="Gharbi K."/>
            <person name="Hall N."/>
            <person name="Watson M."/>
            <person name="Adriaenssens E.M."/>
            <person name="Foster-Nyarko E."/>
            <person name="Jarju S."/>
            <person name="Secka A."/>
            <person name="Antonio M."/>
            <person name="Oren A."/>
            <person name="Chaudhuri R."/>
            <person name="La Ragione R.M."/>
            <person name="Hildebrand F."/>
            <person name="Pallen M.J."/>
        </authorList>
    </citation>
    <scope>NUCLEOTIDE SEQUENCE [LARGE SCALE GENOMIC DNA]</scope>
    <source>
        <strain evidence="1 2">Sa4CVA2</strain>
    </source>
</reference>
<dbReference type="EMBL" id="JACSQR010000001">
    <property type="protein sequence ID" value="MBD7946552.1"/>
    <property type="molecule type" value="Genomic_DNA"/>
</dbReference>
<keyword evidence="2" id="KW-1185">Reference proteome</keyword>
<dbReference type="GeneID" id="84652284"/>
<protein>
    <submittedName>
        <fullName evidence="1">Uncharacterized protein</fullName>
    </submittedName>
</protein>